<comment type="subcellular location">
    <subcellularLocation>
        <location evidence="1">Cell outer membrane</location>
    </subcellularLocation>
</comment>
<protein>
    <submittedName>
        <fullName evidence="9">TolC family protein</fullName>
    </submittedName>
</protein>
<dbReference type="SUPFAM" id="SSF56954">
    <property type="entry name" value="Outer membrane efflux proteins (OEP)"/>
    <property type="match status" value="1"/>
</dbReference>
<dbReference type="PANTHER" id="PTHR30026">
    <property type="entry name" value="OUTER MEMBRANE PROTEIN TOLC"/>
    <property type="match status" value="1"/>
</dbReference>
<proteinExistence type="inferred from homology"/>
<name>A0ABS7XLS4_9FLAO</name>
<sequence>MKKSIIITVLFFGLIAQAQVKKWTLLECVEYALENNISIQQSELDVDLADIDKNQAFANFLPNLNSNASYNINTGANINPATNQFENTTFRSANGGVSSGVNLSSGFSNWKTLQRAKINKIASEYRLDKMKDDISLFVANSFLQILANREQLKVLRAQNVVTKENLKNTQDLVDAGVLPQGDLLELMATDATQAQQIIAAENNLFISKFGLAQTLQLRDYENFDIVDDEYGLVSAEILNRQASEIADKAKEEINDVKIAQTDFELAAKDLQIARADYFPTIRGFVGYNTRWASTQTNPFTGENIPFIDQLYLFDGTSVGFQLNVPIFNGFSVRNNVQRRKVSVERFKYQLEQAELDLENTVYQAYNDAKNSKKTYEAALKTEEARRLAFEYAKERYDVGLSNAFDFNQSRTAYENAQSDVVRTKYDYIFRLKILEFYFGLPITDLN</sequence>
<evidence type="ECO:0000256" key="8">
    <source>
        <dbReference type="SAM" id="Coils"/>
    </source>
</evidence>
<evidence type="ECO:0000256" key="7">
    <source>
        <dbReference type="ARBA" id="ARBA00023237"/>
    </source>
</evidence>
<keyword evidence="6" id="KW-0472">Membrane</keyword>
<keyword evidence="5" id="KW-0812">Transmembrane</keyword>
<evidence type="ECO:0000256" key="6">
    <source>
        <dbReference type="ARBA" id="ARBA00023136"/>
    </source>
</evidence>
<organism evidence="9 10">
    <name type="scientific">Winogradskyella alexanderae</name>
    <dbReference type="NCBI Taxonomy" id="2877123"/>
    <lineage>
        <taxon>Bacteria</taxon>
        <taxon>Pseudomonadati</taxon>
        <taxon>Bacteroidota</taxon>
        <taxon>Flavobacteriia</taxon>
        <taxon>Flavobacteriales</taxon>
        <taxon>Flavobacteriaceae</taxon>
        <taxon>Winogradskyella</taxon>
    </lineage>
</organism>
<dbReference type="Pfam" id="PF02321">
    <property type="entry name" value="OEP"/>
    <property type="match status" value="2"/>
</dbReference>
<feature type="coiled-coil region" evidence="8">
    <location>
        <begin position="232"/>
        <end position="259"/>
    </location>
</feature>
<comment type="similarity">
    <text evidence="2">Belongs to the outer membrane factor (OMF) (TC 1.B.17) family.</text>
</comment>
<evidence type="ECO:0000256" key="3">
    <source>
        <dbReference type="ARBA" id="ARBA00022448"/>
    </source>
</evidence>
<comment type="caution">
    <text evidence="9">The sequence shown here is derived from an EMBL/GenBank/DDBJ whole genome shotgun (WGS) entry which is preliminary data.</text>
</comment>
<keyword evidence="4" id="KW-1134">Transmembrane beta strand</keyword>
<keyword evidence="8" id="KW-0175">Coiled coil</keyword>
<dbReference type="Gene3D" id="1.20.1600.10">
    <property type="entry name" value="Outer membrane efflux proteins (OEP)"/>
    <property type="match status" value="1"/>
</dbReference>
<dbReference type="Proteomes" id="UP001198901">
    <property type="component" value="Unassembled WGS sequence"/>
</dbReference>
<evidence type="ECO:0000256" key="5">
    <source>
        <dbReference type="ARBA" id="ARBA00022692"/>
    </source>
</evidence>
<dbReference type="InterPro" id="IPR051906">
    <property type="entry name" value="TolC-like"/>
</dbReference>
<keyword evidence="7" id="KW-0998">Cell outer membrane</keyword>
<gene>
    <name evidence="9" type="ORF">LBU54_00035</name>
</gene>
<dbReference type="RefSeq" id="WP_224523574.1">
    <property type="nucleotide sequence ID" value="NZ_JAIUJR010000001.1"/>
</dbReference>
<evidence type="ECO:0000256" key="4">
    <source>
        <dbReference type="ARBA" id="ARBA00022452"/>
    </source>
</evidence>
<accession>A0ABS7XLS4</accession>
<keyword evidence="10" id="KW-1185">Reference proteome</keyword>
<evidence type="ECO:0000313" key="10">
    <source>
        <dbReference type="Proteomes" id="UP001198901"/>
    </source>
</evidence>
<dbReference type="InterPro" id="IPR003423">
    <property type="entry name" value="OMP_efflux"/>
</dbReference>
<evidence type="ECO:0000256" key="2">
    <source>
        <dbReference type="ARBA" id="ARBA00007613"/>
    </source>
</evidence>
<evidence type="ECO:0000313" key="9">
    <source>
        <dbReference type="EMBL" id="MCA0130955.1"/>
    </source>
</evidence>
<dbReference type="PANTHER" id="PTHR30026:SF20">
    <property type="entry name" value="OUTER MEMBRANE PROTEIN TOLC"/>
    <property type="match status" value="1"/>
</dbReference>
<reference evidence="10" key="1">
    <citation type="submission" date="2023-07" db="EMBL/GenBank/DDBJ databases">
        <authorList>
            <person name="Yue Y."/>
        </authorList>
    </citation>
    <scope>NUCLEOTIDE SEQUENCE [LARGE SCALE GENOMIC DNA]</scope>
    <source>
        <strain evidence="10">D23</strain>
    </source>
</reference>
<evidence type="ECO:0000256" key="1">
    <source>
        <dbReference type="ARBA" id="ARBA00004442"/>
    </source>
</evidence>
<keyword evidence="3" id="KW-0813">Transport</keyword>
<dbReference type="EMBL" id="JAIUJR010000001">
    <property type="protein sequence ID" value="MCA0130955.1"/>
    <property type="molecule type" value="Genomic_DNA"/>
</dbReference>